<dbReference type="AlphaFoldDB" id="A0AB39ZFT6"/>
<evidence type="ECO:0000256" key="2">
    <source>
        <dbReference type="SAM" id="SignalP"/>
    </source>
</evidence>
<evidence type="ECO:0000313" key="4">
    <source>
        <dbReference type="RefSeq" id="XP_016934679.3"/>
    </source>
</evidence>
<evidence type="ECO:0000313" key="3">
    <source>
        <dbReference type="Proteomes" id="UP001652628"/>
    </source>
</evidence>
<keyword evidence="3" id="KW-1185">Reference proteome</keyword>
<feature type="chain" id="PRO_5046685736" evidence="2">
    <location>
        <begin position="21"/>
        <end position="170"/>
    </location>
</feature>
<proteinExistence type="predicted"/>
<feature type="compositionally biased region" description="Acidic residues" evidence="1">
    <location>
        <begin position="76"/>
        <end position="93"/>
    </location>
</feature>
<dbReference type="GeneID" id="108013370"/>
<gene>
    <name evidence="4" type="primary">LOC108013370</name>
</gene>
<sequence>MRALCVLSLIACLGIALISTKPLNETGNPKESEINKTKIDKMIKNLQLLEKLANETLYLPNSNRQDPTAEETKEPTEDDTEDPTGEETEEPTGEEAKEPIIIQGEDGEFYIVEEEKEEEKEDTDFATMDKPTEAPTGNFLKYPEHEPDFKPYPRFAILRNSYVHRMNLDF</sequence>
<dbReference type="RefSeq" id="XP_016934679.3">
    <property type="nucleotide sequence ID" value="XM_017079190.4"/>
</dbReference>
<feature type="region of interest" description="Disordered" evidence="1">
    <location>
        <begin position="57"/>
        <end position="147"/>
    </location>
</feature>
<organism evidence="3 4">
    <name type="scientific">Drosophila suzukii</name>
    <name type="common">Spotted-wing drosophila fruit fly</name>
    <dbReference type="NCBI Taxonomy" id="28584"/>
    <lineage>
        <taxon>Eukaryota</taxon>
        <taxon>Metazoa</taxon>
        <taxon>Ecdysozoa</taxon>
        <taxon>Arthropoda</taxon>
        <taxon>Hexapoda</taxon>
        <taxon>Insecta</taxon>
        <taxon>Pterygota</taxon>
        <taxon>Neoptera</taxon>
        <taxon>Endopterygota</taxon>
        <taxon>Diptera</taxon>
        <taxon>Brachycera</taxon>
        <taxon>Muscomorpha</taxon>
        <taxon>Ephydroidea</taxon>
        <taxon>Drosophilidae</taxon>
        <taxon>Drosophila</taxon>
        <taxon>Sophophora</taxon>
    </lineage>
</organism>
<evidence type="ECO:0000256" key="1">
    <source>
        <dbReference type="SAM" id="MobiDB-lite"/>
    </source>
</evidence>
<reference evidence="4" key="1">
    <citation type="submission" date="2025-08" db="UniProtKB">
        <authorList>
            <consortium name="RefSeq"/>
        </authorList>
    </citation>
    <scope>IDENTIFICATION</scope>
</reference>
<protein>
    <submittedName>
        <fullName evidence="4">Uncharacterized protein</fullName>
    </submittedName>
</protein>
<dbReference type="Proteomes" id="UP001652628">
    <property type="component" value="Chromosome 3"/>
</dbReference>
<feature type="compositionally biased region" description="Acidic residues" evidence="1">
    <location>
        <begin position="105"/>
        <end position="124"/>
    </location>
</feature>
<feature type="signal peptide" evidence="2">
    <location>
        <begin position="1"/>
        <end position="20"/>
    </location>
</feature>
<name>A0AB39ZFT6_DROSZ</name>
<accession>A0AB39ZFT6</accession>
<keyword evidence="2" id="KW-0732">Signal</keyword>